<evidence type="ECO:0000313" key="8">
    <source>
        <dbReference type="Proteomes" id="UP001221558"/>
    </source>
</evidence>
<keyword evidence="8" id="KW-1185">Reference proteome</keyword>
<dbReference type="InterPro" id="IPR013249">
    <property type="entry name" value="RNA_pol_sigma70_r4_t2"/>
</dbReference>
<evidence type="ECO:0000259" key="5">
    <source>
        <dbReference type="Pfam" id="PF04542"/>
    </source>
</evidence>
<reference evidence="7 8" key="1">
    <citation type="submission" date="2023-02" db="EMBL/GenBank/DDBJ databases">
        <title>Genome sequence of Sphingobacterium sp. KACC 22765.</title>
        <authorList>
            <person name="Kim S."/>
            <person name="Heo J."/>
            <person name="Kwon S.-W."/>
        </authorList>
    </citation>
    <scope>NUCLEOTIDE SEQUENCE [LARGE SCALE GENOMIC DNA]</scope>
    <source>
        <strain evidence="7 8">KACC 22765</strain>
    </source>
</reference>
<dbReference type="SUPFAM" id="SSF88659">
    <property type="entry name" value="Sigma3 and sigma4 domains of RNA polymerase sigma factors"/>
    <property type="match status" value="1"/>
</dbReference>
<evidence type="ECO:0000313" key="7">
    <source>
        <dbReference type="EMBL" id="WDF69010.1"/>
    </source>
</evidence>
<evidence type="ECO:0000256" key="2">
    <source>
        <dbReference type="ARBA" id="ARBA00023015"/>
    </source>
</evidence>
<dbReference type="InterPro" id="IPR007627">
    <property type="entry name" value="RNA_pol_sigma70_r2"/>
</dbReference>
<keyword evidence="4" id="KW-0804">Transcription</keyword>
<dbReference type="InterPro" id="IPR013325">
    <property type="entry name" value="RNA_pol_sigma_r2"/>
</dbReference>
<dbReference type="InterPro" id="IPR013324">
    <property type="entry name" value="RNA_pol_sigma_r3/r4-like"/>
</dbReference>
<evidence type="ECO:0000256" key="1">
    <source>
        <dbReference type="ARBA" id="ARBA00010641"/>
    </source>
</evidence>
<dbReference type="InterPro" id="IPR014284">
    <property type="entry name" value="RNA_pol_sigma-70_dom"/>
</dbReference>
<evidence type="ECO:0000256" key="4">
    <source>
        <dbReference type="ARBA" id="ARBA00023163"/>
    </source>
</evidence>
<name>A0ABY7WL21_9SPHI</name>
<dbReference type="SUPFAM" id="SSF88946">
    <property type="entry name" value="Sigma2 domain of RNA polymerase sigma factors"/>
    <property type="match status" value="1"/>
</dbReference>
<dbReference type="NCBIfam" id="TIGR02937">
    <property type="entry name" value="sigma70-ECF"/>
    <property type="match status" value="1"/>
</dbReference>
<dbReference type="InterPro" id="IPR036388">
    <property type="entry name" value="WH-like_DNA-bd_sf"/>
</dbReference>
<feature type="domain" description="RNA polymerase sigma-70 region 2" evidence="5">
    <location>
        <begin position="26"/>
        <end position="90"/>
    </location>
</feature>
<organism evidence="7 8">
    <name type="scientific">Sphingobacterium oryzagri</name>
    <dbReference type="NCBI Taxonomy" id="3025669"/>
    <lineage>
        <taxon>Bacteria</taxon>
        <taxon>Pseudomonadati</taxon>
        <taxon>Bacteroidota</taxon>
        <taxon>Sphingobacteriia</taxon>
        <taxon>Sphingobacteriales</taxon>
        <taxon>Sphingobacteriaceae</taxon>
        <taxon>Sphingobacterium</taxon>
    </lineage>
</organism>
<keyword evidence="3" id="KW-0731">Sigma factor</keyword>
<sequence>MQNLADFKLLENIRSGKSDAFAVFFNTYWEEVFREAFYRLKSYDEAQDMVQDIFTDCWLRREQLTINTSISAYLLGALKHKIIRHIGRNKLHKEVVDHLLQQMTVFEDSIVDIIAAGEVQKTLEEAIASFPTNMRQIFALRTQDFTIAEIAEALALSPQTVKNNTTDALRRLKQVLAEKHPDVSSSLYVLLILFIES</sequence>
<dbReference type="RefSeq" id="WP_274267738.1">
    <property type="nucleotide sequence ID" value="NZ_CP117880.1"/>
</dbReference>
<accession>A0ABY7WL21</accession>
<dbReference type="Pfam" id="PF04542">
    <property type="entry name" value="Sigma70_r2"/>
    <property type="match status" value="1"/>
</dbReference>
<protein>
    <submittedName>
        <fullName evidence="7">Sigma-70 family RNA polymerase sigma factor</fullName>
    </submittedName>
</protein>
<dbReference type="PANTHER" id="PTHR43133:SF46">
    <property type="entry name" value="RNA POLYMERASE SIGMA-70 FACTOR ECF SUBFAMILY"/>
    <property type="match status" value="1"/>
</dbReference>
<gene>
    <name evidence="7" type="ORF">PQ465_01220</name>
</gene>
<dbReference type="EMBL" id="CP117880">
    <property type="protein sequence ID" value="WDF69010.1"/>
    <property type="molecule type" value="Genomic_DNA"/>
</dbReference>
<keyword evidence="2" id="KW-0805">Transcription regulation</keyword>
<dbReference type="Proteomes" id="UP001221558">
    <property type="component" value="Chromosome"/>
</dbReference>
<proteinExistence type="inferred from homology"/>
<comment type="similarity">
    <text evidence="1">Belongs to the sigma-70 factor family. ECF subfamily.</text>
</comment>
<dbReference type="PANTHER" id="PTHR43133">
    <property type="entry name" value="RNA POLYMERASE ECF-TYPE SIGMA FACTO"/>
    <property type="match status" value="1"/>
</dbReference>
<feature type="domain" description="RNA polymerase sigma factor 70 region 4 type 2" evidence="6">
    <location>
        <begin position="123"/>
        <end position="172"/>
    </location>
</feature>
<evidence type="ECO:0000256" key="3">
    <source>
        <dbReference type="ARBA" id="ARBA00023082"/>
    </source>
</evidence>
<evidence type="ECO:0000259" key="6">
    <source>
        <dbReference type="Pfam" id="PF08281"/>
    </source>
</evidence>
<dbReference type="Gene3D" id="1.10.10.10">
    <property type="entry name" value="Winged helix-like DNA-binding domain superfamily/Winged helix DNA-binding domain"/>
    <property type="match status" value="1"/>
</dbReference>
<dbReference type="InterPro" id="IPR039425">
    <property type="entry name" value="RNA_pol_sigma-70-like"/>
</dbReference>
<dbReference type="Pfam" id="PF08281">
    <property type="entry name" value="Sigma70_r4_2"/>
    <property type="match status" value="1"/>
</dbReference>
<dbReference type="Gene3D" id="1.10.1740.10">
    <property type="match status" value="1"/>
</dbReference>